<dbReference type="Pfam" id="PF22481">
    <property type="entry name" value="DUF6985"/>
    <property type="match status" value="1"/>
</dbReference>
<protein>
    <recommendedName>
        <fullName evidence="1">DUF6985 domain-containing protein</fullName>
    </recommendedName>
</protein>
<gene>
    <name evidence="2" type="ORF">H8K47_00525</name>
</gene>
<sequence>MHIAPFGTFIKDEENDWLISPPLALPLFDQVDCEFLLEGYETDRQPVDFVSAMQNFLSLDQTALKVAQDAIFHYYLDCSRLAKADGLDCVEITAPQDVWQHIQPGCEALVCRRQTGDQAVYVLFECDCDWNDEEGLQLVFKNGLQISKVGPFDDFLSYADVYGLPELDKVLYQSRG</sequence>
<dbReference type="RefSeq" id="WP_186879480.1">
    <property type="nucleotide sequence ID" value="NZ_JACOGG010000001.1"/>
</dbReference>
<proteinExistence type="predicted"/>
<feature type="domain" description="DUF6985" evidence="1">
    <location>
        <begin position="6"/>
        <end position="155"/>
    </location>
</feature>
<evidence type="ECO:0000259" key="1">
    <source>
        <dbReference type="Pfam" id="PF22481"/>
    </source>
</evidence>
<accession>A0A923KXY1</accession>
<evidence type="ECO:0000313" key="3">
    <source>
        <dbReference type="Proteomes" id="UP000612361"/>
    </source>
</evidence>
<dbReference type="EMBL" id="JACOGG010000001">
    <property type="protein sequence ID" value="MBC3933830.1"/>
    <property type="molecule type" value="Genomic_DNA"/>
</dbReference>
<keyword evidence="3" id="KW-1185">Reference proteome</keyword>
<dbReference type="Proteomes" id="UP000612361">
    <property type="component" value="Unassembled WGS sequence"/>
</dbReference>
<comment type="caution">
    <text evidence="2">The sequence shown here is derived from an EMBL/GenBank/DDBJ whole genome shotgun (WGS) entry which is preliminary data.</text>
</comment>
<dbReference type="AlphaFoldDB" id="A0A923KXY1"/>
<reference evidence="2" key="1">
    <citation type="submission" date="2020-08" db="EMBL/GenBank/DDBJ databases">
        <title>Novel species isolated from subtropical streams in China.</title>
        <authorList>
            <person name="Lu H."/>
        </authorList>
    </citation>
    <scope>NUCLEOTIDE SEQUENCE</scope>
    <source>
        <strain evidence="2">CY7W</strain>
    </source>
</reference>
<dbReference type="InterPro" id="IPR054254">
    <property type="entry name" value="DUF6985"/>
</dbReference>
<name>A0A923KXY1_9BURK</name>
<organism evidence="2 3">
    <name type="scientific">Undibacterium rugosum</name>
    <dbReference type="NCBI Taxonomy" id="2762291"/>
    <lineage>
        <taxon>Bacteria</taxon>
        <taxon>Pseudomonadati</taxon>
        <taxon>Pseudomonadota</taxon>
        <taxon>Betaproteobacteria</taxon>
        <taxon>Burkholderiales</taxon>
        <taxon>Oxalobacteraceae</taxon>
        <taxon>Undibacterium</taxon>
    </lineage>
</organism>
<evidence type="ECO:0000313" key="2">
    <source>
        <dbReference type="EMBL" id="MBC3933830.1"/>
    </source>
</evidence>